<dbReference type="EMBL" id="JAULSN010000003">
    <property type="protein sequence ID" value="KAK3377041.1"/>
    <property type="molecule type" value="Genomic_DNA"/>
</dbReference>
<evidence type="ECO:0000313" key="3">
    <source>
        <dbReference type="EMBL" id="KAK3377041.1"/>
    </source>
</evidence>
<organism evidence="3 4">
    <name type="scientific">Lasiosphaeria ovina</name>
    <dbReference type="NCBI Taxonomy" id="92902"/>
    <lineage>
        <taxon>Eukaryota</taxon>
        <taxon>Fungi</taxon>
        <taxon>Dikarya</taxon>
        <taxon>Ascomycota</taxon>
        <taxon>Pezizomycotina</taxon>
        <taxon>Sordariomycetes</taxon>
        <taxon>Sordariomycetidae</taxon>
        <taxon>Sordariales</taxon>
        <taxon>Lasiosphaeriaceae</taxon>
        <taxon>Lasiosphaeria</taxon>
    </lineage>
</organism>
<dbReference type="Pfam" id="PF21762">
    <property type="entry name" value="DEDDh_C"/>
    <property type="match status" value="1"/>
</dbReference>
<accession>A0AAE0KJC2</accession>
<dbReference type="InterPro" id="IPR040151">
    <property type="entry name" value="Gfd2/YDR514C-like"/>
</dbReference>
<gene>
    <name evidence="3" type="ORF">B0T24DRAFT_234545</name>
</gene>
<proteinExistence type="predicted"/>
<feature type="compositionally biased region" description="Basic and acidic residues" evidence="1">
    <location>
        <begin position="378"/>
        <end position="387"/>
    </location>
</feature>
<keyword evidence="4" id="KW-1185">Reference proteome</keyword>
<dbReference type="PANTHER" id="PTHR28083">
    <property type="entry name" value="GOOD FOR FULL DBP5 ACTIVITY PROTEIN 2"/>
    <property type="match status" value="1"/>
</dbReference>
<feature type="domain" description="Gfd2/YDR514C-like C-terminal" evidence="2">
    <location>
        <begin position="143"/>
        <end position="312"/>
    </location>
</feature>
<evidence type="ECO:0000256" key="1">
    <source>
        <dbReference type="SAM" id="MobiDB-lite"/>
    </source>
</evidence>
<reference evidence="3" key="1">
    <citation type="journal article" date="2023" name="Mol. Phylogenet. Evol.">
        <title>Genome-scale phylogeny and comparative genomics of the fungal order Sordariales.</title>
        <authorList>
            <person name="Hensen N."/>
            <person name="Bonometti L."/>
            <person name="Westerberg I."/>
            <person name="Brannstrom I.O."/>
            <person name="Guillou S."/>
            <person name="Cros-Aarteil S."/>
            <person name="Calhoun S."/>
            <person name="Haridas S."/>
            <person name="Kuo A."/>
            <person name="Mondo S."/>
            <person name="Pangilinan J."/>
            <person name="Riley R."/>
            <person name="LaButti K."/>
            <person name="Andreopoulos B."/>
            <person name="Lipzen A."/>
            <person name="Chen C."/>
            <person name="Yan M."/>
            <person name="Daum C."/>
            <person name="Ng V."/>
            <person name="Clum A."/>
            <person name="Steindorff A."/>
            <person name="Ohm R.A."/>
            <person name="Martin F."/>
            <person name="Silar P."/>
            <person name="Natvig D.O."/>
            <person name="Lalanne C."/>
            <person name="Gautier V."/>
            <person name="Ament-Velasquez S.L."/>
            <person name="Kruys A."/>
            <person name="Hutchinson M.I."/>
            <person name="Powell A.J."/>
            <person name="Barry K."/>
            <person name="Miller A.N."/>
            <person name="Grigoriev I.V."/>
            <person name="Debuchy R."/>
            <person name="Gladieux P."/>
            <person name="Hiltunen Thoren M."/>
            <person name="Johannesson H."/>
        </authorList>
    </citation>
    <scope>NUCLEOTIDE SEQUENCE</scope>
    <source>
        <strain evidence="3">CBS 958.72</strain>
    </source>
</reference>
<feature type="region of interest" description="Disordered" evidence="1">
    <location>
        <begin position="357"/>
        <end position="401"/>
    </location>
</feature>
<reference evidence="3" key="2">
    <citation type="submission" date="2023-06" db="EMBL/GenBank/DDBJ databases">
        <authorList>
            <consortium name="Lawrence Berkeley National Laboratory"/>
            <person name="Haridas S."/>
            <person name="Hensen N."/>
            <person name="Bonometti L."/>
            <person name="Westerberg I."/>
            <person name="Brannstrom I.O."/>
            <person name="Guillou S."/>
            <person name="Cros-Aarteil S."/>
            <person name="Calhoun S."/>
            <person name="Kuo A."/>
            <person name="Mondo S."/>
            <person name="Pangilinan J."/>
            <person name="Riley R."/>
            <person name="Labutti K."/>
            <person name="Andreopoulos B."/>
            <person name="Lipzen A."/>
            <person name="Chen C."/>
            <person name="Yanf M."/>
            <person name="Daum C."/>
            <person name="Ng V."/>
            <person name="Clum A."/>
            <person name="Steindorff A."/>
            <person name="Ohm R."/>
            <person name="Martin F."/>
            <person name="Silar P."/>
            <person name="Natvig D."/>
            <person name="Lalanne C."/>
            <person name="Gautier V."/>
            <person name="Ament-Velasquez S.L."/>
            <person name="Kruys A."/>
            <person name="Hutchinson M.I."/>
            <person name="Powell A.J."/>
            <person name="Barry K."/>
            <person name="Miller A.N."/>
            <person name="Grigoriev I.V."/>
            <person name="Debuchy R."/>
            <person name="Gladieux P."/>
            <person name="Thoren M.H."/>
            <person name="Johannesson H."/>
        </authorList>
    </citation>
    <scope>NUCLEOTIDE SEQUENCE</scope>
    <source>
        <strain evidence="3">CBS 958.72</strain>
    </source>
</reference>
<protein>
    <recommendedName>
        <fullName evidence="2">Gfd2/YDR514C-like C-terminal domain-containing protein</fullName>
    </recommendedName>
</protein>
<evidence type="ECO:0000259" key="2">
    <source>
        <dbReference type="Pfam" id="PF21762"/>
    </source>
</evidence>
<dbReference type="PANTHER" id="PTHR28083:SF1">
    <property type="entry name" value="GOOD FOR FULL DBP5 ACTIVITY PROTEIN 2"/>
    <property type="match status" value="1"/>
</dbReference>
<dbReference type="InterPro" id="IPR048519">
    <property type="entry name" value="Gfd2/YDR514C-like_C"/>
</dbReference>
<feature type="compositionally biased region" description="Basic and acidic residues" evidence="1">
    <location>
        <begin position="357"/>
        <end position="368"/>
    </location>
</feature>
<dbReference type="AlphaFoldDB" id="A0AAE0KJC2"/>
<dbReference type="GO" id="GO:0005634">
    <property type="term" value="C:nucleus"/>
    <property type="evidence" value="ECO:0007669"/>
    <property type="project" value="TreeGrafter"/>
</dbReference>
<feature type="compositionally biased region" description="Acidic residues" evidence="1">
    <location>
        <begin position="388"/>
        <end position="401"/>
    </location>
</feature>
<evidence type="ECO:0000313" key="4">
    <source>
        <dbReference type="Proteomes" id="UP001287356"/>
    </source>
</evidence>
<dbReference type="InterPro" id="IPR012337">
    <property type="entry name" value="RNaseH-like_sf"/>
</dbReference>
<comment type="caution">
    <text evidence="3">The sequence shown here is derived from an EMBL/GenBank/DDBJ whole genome shotgun (WGS) entry which is preliminary data.</text>
</comment>
<sequence length="401" mass="45639">MPVLDFDRIAVKLSSRFARHGRINPWPSIGHSPDCSSRSRGAIRRFSLCRLPGSQIKTVRHKPHYIRHLIHHFQPLDDYEESNLKFWIDHPDKGLKMTVVLRHLLGYDDINNTAASPKPSIAKFLGHDIGKGIPESKMRDVRFLSIDVDGLDGHGRIPGHFSLGVSILDTQTLHALARGSGTAKPESRIIESHHFVVKCWEPSYQPAKDKFLFGLPETVSIHELRVKLGEMISHRDVVVLCHSSKTESKILRDLEIDLFPKYTLDTAELYKMQDGTSTTLGNLLDMVGIMHAIKDLHVAGNDANFTLRALLLLAVRDAEYQCQLDADSVLPYWISTFEAVALWLSEDELKRGIRNRREERTKEREWQMELRQQSRSQEAGRFEREDKGEVDEDEGGADEAV</sequence>
<name>A0AAE0KJC2_9PEZI</name>
<dbReference type="Proteomes" id="UP001287356">
    <property type="component" value="Unassembled WGS sequence"/>
</dbReference>
<dbReference type="SUPFAM" id="SSF53098">
    <property type="entry name" value="Ribonuclease H-like"/>
    <property type="match status" value="1"/>
</dbReference>